<keyword evidence="1" id="KW-0732">Signal</keyword>
<dbReference type="Gene3D" id="1.20.1270.180">
    <property type="match status" value="1"/>
</dbReference>
<proteinExistence type="predicted"/>
<feature type="domain" description="Lysozyme inhibitor LprI-like N-terminal" evidence="2">
    <location>
        <begin position="34"/>
        <end position="124"/>
    </location>
</feature>
<evidence type="ECO:0000313" key="4">
    <source>
        <dbReference type="EMBL" id="RNL66320.1"/>
    </source>
</evidence>
<dbReference type="AlphaFoldDB" id="A0A2S4HDE9"/>
<evidence type="ECO:0000313" key="6">
    <source>
        <dbReference type="Proteomes" id="UP000274695"/>
    </source>
</evidence>
<dbReference type="Proteomes" id="UP000237222">
    <property type="component" value="Unassembled WGS sequence"/>
</dbReference>
<gene>
    <name evidence="3" type="ORF">C0068_13140</name>
    <name evidence="4" type="ORF">D0911_04590</name>
</gene>
<reference evidence="4 6" key="2">
    <citation type="submission" date="2018-10" db="EMBL/GenBank/DDBJ databases">
        <title>Draft genome sequence of Zhongshania sp. DSW25-10.</title>
        <authorList>
            <person name="Oh J."/>
        </authorList>
    </citation>
    <scope>NUCLEOTIDE SEQUENCE [LARGE SCALE GENOMIC DNA]</scope>
    <source>
        <strain evidence="4 6">DSW25-10</strain>
    </source>
</reference>
<dbReference type="EMBL" id="PQGG01000031">
    <property type="protein sequence ID" value="POP51949.1"/>
    <property type="molecule type" value="Genomic_DNA"/>
</dbReference>
<evidence type="ECO:0000313" key="3">
    <source>
        <dbReference type="EMBL" id="POP51949.1"/>
    </source>
</evidence>
<name>A0A2S4HDE9_9GAMM</name>
<sequence length="139" mass="15354">MEASMLRLCFKIGIIFFTALAYSSESDTASCTLDGTQLEMNSCAAERHHEQKAAFDDALAEILAIAKSKNQGFGPQPDDIQSAQDAWLAYAEQHCHLLLSWGGSMATMQYHLCMADLYEERQKEIQVHICHPALGACTP</sequence>
<reference evidence="3" key="1">
    <citation type="submission" date="2018-01" db="EMBL/GenBank/DDBJ databases">
        <authorList>
            <person name="Yu X.-D."/>
        </authorList>
    </citation>
    <scope>NUCLEOTIDE SEQUENCE</scope>
    <source>
        <strain evidence="3">ZX-21</strain>
    </source>
</reference>
<accession>A0A2S4HDE9</accession>
<keyword evidence="6" id="KW-1185">Reference proteome</keyword>
<dbReference type="InterPro" id="IPR009739">
    <property type="entry name" value="LprI-like_N"/>
</dbReference>
<comment type="caution">
    <text evidence="3">The sequence shown here is derived from an EMBL/GenBank/DDBJ whole genome shotgun (WGS) entry which is preliminary data.</text>
</comment>
<dbReference type="Pfam" id="PF07007">
    <property type="entry name" value="LprI"/>
    <property type="match status" value="1"/>
</dbReference>
<dbReference type="EMBL" id="RHGB01000004">
    <property type="protein sequence ID" value="RNL66320.1"/>
    <property type="molecule type" value="Genomic_DNA"/>
</dbReference>
<evidence type="ECO:0000259" key="2">
    <source>
        <dbReference type="Pfam" id="PF07007"/>
    </source>
</evidence>
<feature type="signal peptide" evidence="1">
    <location>
        <begin position="1"/>
        <end position="21"/>
    </location>
</feature>
<dbReference type="Proteomes" id="UP000274695">
    <property type="component" value="Unassembled WGS sequence"/>
</dbReference>
<evidence type="ECO:0000313" key="5">
    <source>
        <dbReference type="Proteomes" id="UP000237222"/>
    </source>
</evidence>
<evidence type="ECO:0000256" key="1">
    <source>
        <dbReference type="SAM" id="SignalP"/>
    </source>
</evidence>
<organism evidence="3 5">
    <name type="scientific">Zhongshania marina</name>
    <dbReference type="NCBI Taxonomy" id="2304603"/>
    <lineage>
        <taxon>Bacteria</taxon>
        <taxon>Pseudomonadati</taxon>
        <taxon>Pseudomonadota</taxon>
        <taxon>Gammaproteobacteria</taxon>
        <taxon>Cellvibrionales</taxon>
        <taxon>Spongiibacteraceae</taxon>
        <taxon>Zhongshania</taxon>
    </lineage>
</organism>
<feature type="chain" id="PRO_5015627764" evidence="1">
    <location>
        <begin position="22"/>
        <end position="139"/>
    </location>
</feature>
<protein>
    <submittedName>
        <fullName evidence="4">DUF1311 domain-containing protein</fullName>
    </submittedName>
</protein>